<accession>A0ABW1VRB9</accession>
<protein>
    <submittedName>
        <fullName evidence="1">Small membrane protein</fullName>
    </submittedName>
</protein>
<reference evidence="2" key="1">
    <citation type="journal article" date="2019" name="Int. J. Syst. Evol. Microbiol.">
        <title>The Global Catalogue of Microorganisms (GCM) 10K type strain sequencing project: providing services to taxonomists for standard genome sequencing and annotation.</title>
        <authorList>
            <consortium name="The Broad Institute Genomics Platform"/>
            <consortium name="The Broad Institute Genome Sequencing Center for Infectious Disease"/>
            <person name="Wu L."/>
            <person name="Ma J."/>
        </authorList>
    </citation>
    <scope>NUCLEOTIDE SEQUENCE [LARGE SCALE GENOMIC DNA]</scope>
    <source>
        <strain evidence="2">CGMCC 4.1530</strain>
    </source>
</reference>
<evidence type="ECO:0000313" key="1">
    <source>
        <dbReference type="EMBL" id="MFC6362371.1"/>
    </source>
</evidence>
<dbReference type="Proteomes" id="UP001596215">
    <property type="component" value="Unassembled WGS sequence"/>
</dbReference>
<dbReference type="InterPro" id="IPR049833">
    <property type="entry name" value="KPN01023-like"/>
</dbReference>
<dbReference type="NCBIfam" id="NF033853">
    <property type="entry name" value="KPN_two_small"/>
    <property type="match status" value="1"/>
</dbReference>
<organism evidence="1 2">
    <name type="scientific">Tatumella punctata</name>
    <dbReference type="NCBI Taxonomy" id="399969"/>
    <lineage>
        <taxon>Bacteria</taxon>
        <taxon>Pseudomonadati</taxon>
        <taxon>Pseudomonadota</taxon>
        <taxon>Gammaproteobacteria</taxon>
        <taxon>Enterobacterales</taxon>
        <taxon>Erwiniaceae</taxon>
        <taxon>Tatumella</taxon>
    </lineage>
</organism>
<comment type="caution">
    <text evidence="1">The sequence shown here is derived from an EMBL/GenBank/DDBJ whole genome shotgun (WGS) entry which is preliminary data.</text>
</comment>
<evidence type="ECO:0000313" key="2">
    <source>
        <dbReference type="Proteomes" id="UP001596215"/>
    </source>
</evidence>
<gene>
    <name evidence="1" type="ORF">ACFP73_09735</name>
</gene>
<sequence length="33" mass="3925">MLLLLAIILAGVAVYFGFSAWRERGRQRRTFRR</sequence>
<keyword evidence="2" id="KW-1185">Reference proteome</keyword>
<name>A0ABW1VRB9_9GAMM</name>
<proteinExistence type="predicted"/>
<dbReference type="RefSeq" id="WP_371734608.1">
    <property type="nucleotide sequence ID" value="NZ_JBHSUC010000010.1"/>
</dbReference>
<dbReference type="EMBL" id="JBHSUC010000010">
    <property type="protein sequence ID" value="MFC6362371.1"/>
    <property type="molecule type" value="Genomic_DNA"/>
</dbReference>